<protein>
    <recommendedName>
        <fullName evidence="6">Nicotinate-nucleotide pyrophosphorylase [carboxylating]</fullName>
        <ecNumber evidence="6">2.4.2.19</ecNumber>
    </recommendedName>
    <alternativeName>
        <fullName evidence="6">Quinolinate phosphoribosyltransferase [decarboxylating]</fullName>
    </alternativeName>
</protein>
<dbReference type="InterPro" id="IPR036068">
    <property type="entry name" value="Nicotinate_pribotase-like_C"/>
</dbReference>
<dbReference type="Gene3D" id="3.20.20.70">
    <property type="entry name" value="Aldolase class I"/>
    <property type="match status" value="1"/>
</dbReference>
<gene>
    <name evidence="9" type="primary">nadC</name>
    <name evidence="9" type="ORF">HA299_00520</name>
</gene>
<evidence type="ECO:0000256" key="6">
    <source>
        <dbReference type="PIRNR" id="PIRNR006250"/>
    </source>
</evidence>
<comment type="pathway">
    <text evidence="1 6">Cofactor biosynthesis; NAD(+) biosynthesis; nicotinate D-ribonucleotide from quinolinate: step 1/1.</text>
</comment>
<dbReference type="Gene3D" id="3.90.1170.20">
    <property type="entry name" value="Quinolinate phosphoribosyl transferase, N-terminal domain"/>
    <property type="match status" value="1"/>
</dbReference>
<name>A0A832RV65_9EURY</name>
<dbReference type="AlphaFoldDB" id="A0A832RV65"/>
<feature type="domain" description="Quinolinate phosphoribosyl transferase C-terminal" evidence="7">
    <location>
        <begin position="100"/>
        <end position="270"/>
    </location>
</feature>
<dbReference type="SUPFAM" id="SSF54675">
    <property type="entry name" value="Nicotinate/Quinolinate PRTase N-terminal domain-like"/>
    <property type="match status" value="1"/>
</dbReference>
<accession>A0A832RV65</accession>
<dbReference type="InterPro" id="IPR002638">
    <property type="entry name" value="Quinolinate_PRibosylTrfase_C"/>
</dbReference>
<evidence type="ECO:0000259" key="8">
    <source>
        <dbReference type="Pfam" id="PF02749"/>
    </source>
</evidence>
<dbReference type="UniPathway" id="UPA00253">
    <property type="reaction ID" value="UER00331"/>
</dbReference>
<dbReference type="FunFam" id="3.20.20.70:FF:000030">
    <property type="entry name" value="Nicotinate-nucleotide pyrophosphorylase, carboxylating"/>
    <property type="match status" value="1"/>
</dbReference>
<dbReference type="PANTHER" id="PTHR32179">
    <property type="entry name" value="NICOTINATE-NUCLEOTIDE PYROPHOSPHORYLASE [CARBOXYLATING]"/>
    <property type="match status" value="1"/>
</dbReference>
<evidence type="ECO:0000256" key="1">
    <source>
        <dbReference type="ARBA" id="ARBA00004893"/>
    </source>
</evidence>
<organism evidence="9 10">
    <name type="scientific">Methermicoccus shengliensis</name>
    <dbReference type="NCBI Taxonomy" id="660064"/>
    <lineage>
        <taxon>Archaea</taxon>
        <taxon>Methanobacteriati</taxon>
        <taxon>Methanobacteriota</taxon>
        <taxon>Stenosarchaea group</taxon>
        <taxon>Methanomicrobia</taxon>
        <taxon>Methanosarcinales</taxon>
        <taxon>Methermicoccaceae</taxon>
        <taxon>Methermicoccus</taxon>
    </lineage>
</organism>
<comment type="catalytic activity">
    <reaction evidence="6">
        <text>nicotinate beta-D-ribonucleotide + CO2 + diphosphate = quinolinate + 5-phospho-alpha-D-ribose 1-diphosphate + 2 H(+)</text>
        <dbReference type="Rhea" id="RHEA:12733"/>
        <dbReference type="ChEBI" id="CHEBI:15378"/>
        <dbReference type="ChEBI" id="CHEBI:16526"/>
        <dbReference type="ChEBI" id="CHEBI:29959"/>
        <dbReference type="ChEBI" id="CHEBI:33019"/>
        <dbReference type="ChEBI" id="CHEBI:57502"/>
        <dbReference type="ChEBI" id="CHEBI:58017"/>
        <dbReference type="EC" id="2.4.2.19"/>
    </reaction>
</comment>
<dbReference type="Proteomes" id="UP000600363">
    <property type="component" value="Unassembled WGS sequence"/>
</dbReference>
<comment type="function">
    <text evidence="6">Involved in the catabolism of quinolinic acid (QA).</text>
</comment>
<dbReference type="Pfam" id="PF01729">
    <property type="entry name" value="QRPTase_C"/>
    <property type="match status" value="1"/>
</dbReference>
<dbReference type="GO" id="GO:0004514">
    <property type="term" value="F:nicotinate-nucleotide diphosphorylase (carboxylating) activity"/>
    <property type="evidence" value="ECO:0007669"/>
    <property type="project" value="UniProtKB-EC"/>
</dbReference>
<dbReference type="RefSeq" id="WP_042684395.1">
    <property type="nucleotide sequence ID" value="NZ_DUIH01000002.1"/>
</dbReference>
<reference evidence="9" key="1">
    <citation type="journal article" date="2020" name="bioRxiv">
        <title>A rank-normalized archaeal taxonomy based on genome phylogeny resolves widespread incomplete and uneven classifications.</title>
        <authorList>
            <person name="Rinke C."/>
            <person name="Chuvochina M."/>
            <person name="Mussig A.J."/>
            <person name="Chaumeil P.-A."/>
            <person name="Waite D.W."/>
            <person name="Whitman W.B."/>
            <person name="Parks D.H."/>
            <person name="Hugenholtz P."/>
        </authorList>
    </citation>
    <scope>NUCLEOTIDE SEQUENCE</scope>
    <source>
        <strain evidence="9">UBA12518</strain>
    </source>
</reference>
<keyword evidence="3 6" id="KW-0662">Pyridine nucleotide biosynthesis</keyword>
<comment type="caution">
    <text evidence="9">The sequence shown here is derived from an EMBL/GenBank/DDBJ whole genome shotgun (WGS) entry which is preliminary data.</text>
</comment>
<dbReference type="PIRSF" id="PIRSF006250">
    <property type="entry name" value="NadC_ModD"/>
    <property type="match status" value="1"/>
</dbReference>
<dbReference type="InterPro" id="IPR022412">
    <property type="entry name" value="Quinolinate_PRibosylTrfase_N"/>
</dbReference>
<dbReference type="EMBL" id="DUIH01000002">
    <property type="protein sequence ID" value="HIH69099.1"/>
    <property type="molecule type" value="Genomic_DNA"/>
</dbReference>
<dbReference type="EC" id="2.4.2.19" evidence="6"/>
<dbReference type="InterPro" id="IPR037128">
    <property type="entry name" value="Quinolinate_PRibosylTase_N_sf"/>
</dbReference>
<comment type="subunit">
    <text evidence="6">Hexamer formed by 3 homodimers.</text>
</comment>
<dbReference type="InterPro" id="IPR027277">
    <property type="entry name" value="NadC/ModD"/>
</dbReference>
<dbReference type="GO" id="GO:0034213">
    <property type="term" value="P:quinolinate catabolic process"/>
    <property type="evidence" value="ECO:0007669"/>
    <property type="project" value="TreeGrafter"/>
</dbReference>
<dbReference type="CDD" id="cd01572">
    <property type="entry name" value="QPRTase"/>
    <property type="match status" value="1"/>
</dbReference>
<dbReference type="InterPro" id="IPR013785">
    <property type="entry name" value="Aldolase_TIM"/>
</dbReference>
<keyword evidence="5 6" id="KW-0808">Transferase</keyword>
<evidence type="ECO:0000256" key="4">
    <source>
        <dbReference type="ARBA" id="ARBA00022676"/>
    </source>
</evidence>
<keyword evidence="4 6" id="KW-0328">Glycosyltransferase</keyword>
<dbReference type="SUPFAM" id="SSF51690">
    <property type="entry name" value="Nicotinate/Quinolinate PRTase C-terminal domain-like"/>
    <property type="match status" value="1"/>
</dbReference>
<evidence type="ECO:0000313" key="9">
    <source>
        <dbReference type="EMBL" id="HIH69099.1"/>
    </source>
</evidence>
<feature type="domain" description="Quinolinate phosphoribosyl transferase N-terminal" evidence="8">
    <location>
        <begin position="27"/>
        <end position="98"/>
    </location>
</feature>
<dbReference type="InterPro" id="IPR004393">
    <property type="entry name" value="NadC"/>
</dbReference>
<comment type="similarity">
    <text evidence="2 6">Belongs to the NadC/ModD family.</text>
</comment>
<evidence type="ECO:0000313" key="10">
    <source>
        <dbReference type="Proteomes" id="UP000600363"/>
    </source>
</evidence>
<evidence type="ECO:0000256" key="3">
    <source>
        <dbReference type="ARBA" id="ARBA00022642"/>
    </source>
</evidence>
<evidence type="ECO:0000256" key="2">
    <source>
        <dbReference type="ARBA" id="ARBA00009400"/>
    </source>
</evidence>
<dbReference type="Pfam" id="PF02749">
    <property type="entry name" value="QRPTase_N"/>
    <property type="match status" value="1"/>
</dbReference>
<evidence type="ECO:0000256" key="5">
    <source>
        <dbReference type="ARBA" id="ARBA00022679"/>
    </source>
</evidence>
<dbReference type="PANTHER" id="PTHR32179:SF3">
    <property type="entry name" value="NICOTINATE-NUCLEOTIDE PYROPHOSPHORYLASE [CARBOXYLATING]"/>
    <property type="match status" value="1"/>
</dbReference>
<dbReference type="GO" id="GO:0005737">
    <property type="term" value="C:cytoplasm"/>
    <property type="evidence" value="ECO:0007669"/>
    <property type="project" value="TreeGrafter"/>
</dbReference>
<sequence>MLRCELERFIEEDVGWAGELFDIVDGECIGVVYAGQEGVVAGLEEAHEVFEYFGLDVELLVVDGSSVREGDALMRVRGSASSLLRAERLALNFIGRMSGIATMTRRCVDALRQAGSRVRVACTRKTTPGFRKFEKRAVVLGGGDAHRFDLSDAIMLKDNHLKLITIEEGVRRARALAGVMRKVEVEVESIEDAVRAARAGADVIMFDNMSPEQIQKGVHTLQRLGLRDGVLLEASGGITCENITSYAHIGLDFVSVGQIVHSAPFFDVRLEVV</sequence>
<proteinExistence type="inferred from homology"/>
<dbReference type="NCBIfam" id="TIGR00078">
    <property type="entry name" value="nadC"/>
    <property type="match status" value="1"/>
</dbReference>
<evidence type="ECO:0000259" key="7">
    <source>
        <dbReference type="Pfam" id="PF01729"/>
    </source>
</evidence>
<dbReference type="GO" id="GO:0009435">
    <property type="term" value="P:NAD+ biosynthetic process"/>
    <property type="evidence" value="ECO:0007669"/>
    <property type="project" value="UniProtKB-UniPathway"/>
</dbReference>